<dbReference type="GO" id="GO:0020037">
    <property type="term" value="F:heme binding"/>
    <property type="evidence" value="ECO:0007669"/>
    <property type="project" value="InterPro"/>
</dbReference>
<evidence type="ECO:0000313" key="2">
    <source>
        <dbReference type="Proteomes" id="UP001203297"/>
    </source>
</evidence>
<comment type="caution">
    <text evidence="1">The sequence shown here is derived from an EMBL/GenBank/DDBJ whole genome shotgun (WGS) entry which is preliminary data.</text>
</comment>
<reference evidence="1" key="1">
    <citation type="journal article" date="2022" name="New Phytol.">
        <title>Evolutionary transition to the ectomycorrhizal habit in the genomes of a hyperdiverse lineage of mushroom-forming fungi.</title>
        <authorList>
            <person name="Looney B."/>
            <person name="Miyauchi S."/>
            <person name="Morin E."/>
            <person name="Drula E."/>
            <person name="Courty P.E."/>
            <person name="Kohler A."/>
            <person name="Kuo A."/>
            <person name="LaButti K."/>
            <person name="Pangilinan J."/>
            <person name="Lipzen A."/>
            <person name="Riley R."/>
            <person name="Andreopoulos W."/>
            <person name="He G."/>
            <person name="Johnson J."/>
            <person name="Nolan M."/>
            <person name="Tritt A."/>
            <person name="Barry K.W."/>
            <person name="Grigoriev I.V."/>
            <person name="Nagy L.G."/>
            <person name="Hibbett D."/>
            <person name="Henrissat B."/>
            <person name="Matheny P.B."/>
            <person name="Labbe J."/>
            <person name="Martin F.M."/>
        </authorList>
    </citation>
    <scope>NUCLEOTIDE SEQUENCE</scope>
    <source>
        <strain evidence="1">BPL690</strain>
    </source>
</reference>
<evidence type="ECO:0000313" key="1">
    <source>
        <dbReference type="EMBL" id="KAI0306200.1"/>
    </source>
</evidence>
<gene>
    <name evidence="1" type="ORF">B0F90DRAFT_1697013</name>
</gene>
<sequence>MRHLRCMIGRISLSVAYGIELSPGNDPNMAHADAALAGFGMAQTKGRIFNLVPFFMRLPWWFPGAGFKKDADMWKRKMDLCRDEPYEAVKRALPTPEEILMTKALPSNVYLGKSFWFICSVNVLRLHGTLSGPRLPFNRCTCYGALPRSSTTCSRGDRLC</sequence>
<dbReference type="Gene3D" id="1.10.630.10">
    <property type="entry name" value="Cytochrome P450"/>
    <property type="match status" value="1"/>
</dbReference>
<dbReference type="Proteomes" id="UP001203297">
    <property type="component" value="Unassembled WGS sequence"/>
</dbReference>
<accession>A0AAD4M9S4</accession>
<proteinExistence type="predicted"/>
<protein>
    <submittedName>
        <fullName evidence="1">Uncharacterized protein</fullName>
    </submittedName>
</protein>
<dbReference type="GO" id="GO:0016705">
    <property type="term" value="F:oxidoreductase activity, acting on paired donors, with incorporation or reduction of molecular oxygen"/>
    <property type="evidence" value="ECO:0007669"/>
    <property type="project" value="InterPro"/>
</dbReference>
<dbReference type="InterPro" id="IPR036396">
    <property type="entry name" value="Cyt_P450_sf"/>
</dbReference>
<feature type="non-terminal residue" evidence="1">
    <location>
        <position position="160"/>
    </location>
</feature>
<organism evidence="1 2">
    <name type="scientific">Multifurca ochricompacta</name>
    <dbReference type="NCBI Taxonomy" id="376703"/>
    <lineage>
        <taxon>Eukaryota</taxon>
        <taxon>Fungi</taxon>
        <taxon>Dikarya</taxon>
        <taxon>Basidiomycota</taxon>
        <taxon>Agaricomycotina</taxon>
        <taxon>Agaricomycetes</taxon>
        <taxon>Russulales</taxon>
        <taxon>Russulaceae</taxon>
        <taxon>Multifurca</taxon>
    </lineage>
</organism>
<dbReference type="GO" id="GO:0004497">
    <property type="term" value="F:monooxygenase activity"/>
    <property type="evidence" value="ECO:0007669"/>
    <property type="project" value="InterPro"/>
</dbReference>
<dbReference type="EMBL" id="WTXG01000004">
    <property type="protein sequence ID" value="KAI0306200.1"/>
    <property type="molecule type" value="Genomic_DNA"/>
</dbReference>
<dbReference type="GO" id="GO:0005506">
    <property type="term" value="F:iron ion binding"/>
    <property type="evidence" value="ECO:0007669"/>
    <property type="project" value="InterPro"/>
</dbReference>
<name>A0AAD4M9S4_9AGAM</name>
<dbReference type="AlphaFoldDB" id="A0AAD4M9S4"/>
<keyword evidence="2" id="KW-1185">Reference proteome</keyword>